<dbReference type="InterPro" id="IPR042081">
    <property type="entry name" value="RNA_2'-PTrans_C"/>
</dbReference>
<dbReference type="SUPFAM" id="SSF56399">
    <property type="entry name" value="ADP-ribosylation"/>
    <property type="match status" value="1"/>
</dbReference>
<dbReference type="GO" id="GO:0006388">
    <property type="term" value="P:tRNA splicing, via endonucleolytic cleavage and ligation"/>
    <property type="evidence" value="ECO:0007669"/>
    <property type="project" value="UniProtKB-UniRule"/>
</dbReference>
<proteinExistence type="inferred from homology"/>
<dbReference type="AlphaFoldDB" id="A0A3P2A7G2"/>
<dbReference type="OrthoDB" id="4537997at2"/>
<dbReference type="PANTHER" id="PTHR12684">
    <property type="entry name" value="PUTATIVE PHOSPHOTRANSFERASE"/>
    <property type="match status" value="1"/>
</dbReference>
<dbReference type="STRING" id="1121352.GCA_000620925_00898"/>
<name>A0A3P2A7G2_9NEIS</name>
<reference evidence="6 7" key="1">
    <citation type="submission" date="2018-11" db="EMBL/GenBank/DDBJ databases">
        <title>Genomes From Bacteria Associated with the Canine Oral Cavity: a Test Case for Automated Genome-Based Taxonomic Assignment.</title>
        <authorList>
            <person name="Coil D.A."/>
            <person name="Jospin G."/>
            <person name="Darling A.E."/>
            <person name="Wallis C."/>
            <person name="Davis I.J."/>
            <person name="Harris S."/>
            <person name="Eisen J.A."/>
            <person name="Holcombe L.J."/>
            <person name="O'Flynn C."/>
        </authorList>
    </citation>
    <scope>NUCLEOTIDE SEQUENCE [LARGE SCALE GENOMIC DNA]</scope>
    <source>
        <strain evidence="6 7">COT-280</strain>
    </source>
</reference>
<comment type="function">
    <text evidence="4 5">Removes the 2'-phosphate from RNA via an intermediate in which the phosphate is ADP-ribosylated by NAD followed by a presumed transesterification to release the RNA and generate ADP-ribose 1''-2''-cyclic phosphate (APPR&gt;P). May function as an ADP-ribosylase.</text>
</comment>
<evidence type="ECO:0000313" key="7">
    <source>
        <dbReference type="Proteomes" id="UP000269923"/>
    </source>
</evidence>
<dbReference type="Proteomes" id="UP000269923">
    <property type="component" value="Unassembled WGS sequence"/>
</dbReference>
<sequence>MDKPLKAISKFLSYILRHHPEAIDITLDSEGWVEIDTLLQQAAAHGRIISHAQLLQVVAENSKKRFTVSPCGTRIRAAQGHSTAQVSLQHTPAEPPEWLYHGTAQDFLAPIREQGLLAGSRHHVHLSPDAETARQVGQRHGKAVVLKVRAQAMHAVGLRFYISDNGVWLTEHVPPSFLQFPPESTD</sequence>
<evidence type="ECO:0000313" key="6">
    <source>
        <dbReference type="EMBL" id="RRD90925.1"/>
    </source>
</evidence>
<gene>
    <name evidence="5" type="primary">kptA</name>
    <name evidence="6" type="ORF">EII21_02940</name>
</gene>
<dbReference type="InterPro" id="IPR042080">
    <property type="entry name" value="RNA_2'-PTrans_N"/>
</dbReference>
<dbReference type="Gene3D" id="3.20.170.30">
    <property type="match status" value="1"/>
</dbReference>
<accession>A0A3P2A7G2</accession>
<evidence type="ECO:0000256" key="4">
    <source>
        <dbReference type="ARBA" id="ARBA00025212"/>
    </source>
</evidence>
<keyword evidence="2 5" id="KW-0808">Transferase</keyword>
<dbReference type="NCBIfam" id="NF002014">
    <property type="entry name" value="PRK00819.1-4"/>
    <property type="match status" value="1"/>
</dbReference>
<dbReference type="Pfam" id="PF01885">
    <property type="entry name" value="PTS_2-RNA"/>
    <property type="match status" value="1"/>
</dbReference>
<keyword evidence="7" id="KW-1185">Reference proteome</keyword>
<organism evidence="6 7">
    <name type="scientific">Conchiformibius steedae</name>
    <dbReference type="NCBI Taxonomy" id="153493"/>
    <lineage>
        <taxon>Bacteria</taxon>
        <taxon>Pseudomonadati</taxon>
        <taxon>Pseudomonadota</taxon>
        <taxon>Betaproteobacteria</taxon>
        <taxon>Neisseriales</taxon>
        <taxon>Neisseriaceae</taxon>
        <taxon>Conchiformibius</taxon>
    </lineage>
</organism>
<dbReference type="GO" id="GO:0003950">
    <property type="term" value="F:NAD+ poly-ADP-ribosyltransferase activity"/>
    <property type="evidence" value="ECO:0007669"/>
    <property type="project" value="InterPro"/>
</dbReference>
<comment type="caution">
    <text evidence="6">The sequence shown here is derived from an EMBL/GenBank/DDBJ whole genome shotgun (WGS) entry which is preliminary data.</text>
</comment>
<keyword evidence="3 5" id="KW-0520">NAD</keyword>
<dbReference type="EMBL" id="RQYC01000003">
    <property type="protein sequence ID" value="RRD90925.1"/>
    <property type="molecule type" value="Genomic_DNA"/>
</dbReference>
<dbReference type="RefSeq" id="WP_124794168.1">
    <property type="nucleotide sequence ID" value="NZ_RQYC01000003.1"/>
</dbReference>
<dbReference type="InterPro" id="IPR022928">
    <property type="entry name" value="RNA_2'-PTrans_KptA"/>
</dbReference>
<evidence type="ECO:0000256" key="1">
    <source>
        <dbReference type="ARBA" id="ARBA00009836"/>
    </source>
</evidence>
<evidence type="ECO:0000256" key="3">
    <source>
        <dbReference type="ARBA" id="ARBA00023027"/>
    </source>
</evidence>
<comment type="similarity">
    <text evidence="1 5">Belongs to the KptA/TPT1 family.</text>
</comment>
<dbReference type="HAMAP" id="MF_00299">
    <property type="entry name" value="KptA"/>
    <property type="match status" value="1"/>
</dbReference>
<dbReference type="Gene3D" id="1.10.10.970">
    <property type="entry name" value="RNA 2'-phosphotransferase, Tpt1/KptA family, N-terminal domain"/>
    <property type="match status" value="1"/>
</dbReference>
<dbReference type="GO" id="GO:0000215">
    <property type="term" value="F:tRNA 2'-phosphotransferase activity"/>
    <property type="evidence" value="ECO:0007669"/>
    <property type="project" value="TreeGrafter"/>
</dbReference>
<evidence type="ECO:0000256" key="5">
    <source>
        <dbReference type="HAMAP-Rule" id="MF_00299"/>
    </source>
</evidence>
<dbReference type="PANTHER" id="PTHR12684:SF2">
    <property type="entry name" value="TRNA 2'-PHOSPHOTRANSFERASE 1"/>
    <property type="match status" value="1"/>
</dbReference>
<dbReference type="InterPro" id="IPR002745">
    <property type="entry name" value="Ptrans_KptA/Tpt1"/>
</dbReference>
<protein>
    <recommendedName>
        <fullName evidence="5">Probable RNA 2'-phosphotransferase</fullName>
        <ecNumber evidence="5">2.7.1.-</ecNumber>
    </recommendedName>
</protein>
<dbReference type="EC" id="2.7.1.-" evidence="5"/>
<evidence type="ECO:0000256" key="2">
    <source>
        <dbReference type="ARBA" id="ARBA00022679"/>
    </source>
</evidence>